<protein>
    <submittedName>
        <fullName evidence="2">DUF397 domain-containing protein</fullName>
    </submittedName>
</protein>
<evidence type="ECO:0000313" key="2">
    <source>
        <dbReference type="EMBL" id="KAB1988404.1"/>
    </source>
</evidence>
<keyword evidence="3" id="KW-1185">Reference proteome</keyword>
<feature type="domain" description="DUF397" evidence="1">
    <location>
        <begin position="24"/>
        <end position="77"/>
    </location>
</feature>
<comment type="caution">
    <text evidence="2">The sequence shown here is derived from an EMBL/GenBank/DDBJ whole genome shotgun (WGS) entry which is preliminary data.</text>
</comment>
<name>A0A7J5DIC4_9ACTN</name>
<dbReference type="Pfam" id="PF04149">
    <property type="entry name" value="DUF397"/>
    <property type="match status" value="1"/>
</dbReference>
<dbReference type="Proteomes" id="UP000442990">
    <property type="component" value="Unassembled WGS sequence"/>
</dbReference>
<dbReference type="AlphaFoldDB" id="A0A7J5DIC4"/>
<reference evidence="2 3" key="1">
    <citation type="submission" date="2019-09" db="EMBL/GenBank/DDBJ databases">
        <title>Isolation and identification of active actinomycetes.</title>
        <authorList>
            <person name="Yu Z."/>
            <person name="Han C."/>
            <person name="Yu B."/>
        </authorList>
    </citation>
    <scope>NUCLEOTIDE SEQUENCE [LARGE SCALE GENOMIC DNA]</scope>
    <source>
        <strain evidence="2 3">NEAU-H2</strain>
    </source>
</reference>
<dbReference type="RefSeq" id="WP_151469316.1">
    <property type="nucleotide sequence ID" value="NZ_WBKG01000008.1"/>
</dbReference>
<dbReference type="InterPro" id="IPR007278">
    <property type="entry name" value="DUF397"/>
</dbReference>
<evidence type="ECO:0000259" key="1">
    <source>
        <dbReference type="Pfam" id="PF04149"/>
    </source>
</evidence>
<gene>
    <name evidence="2" type="ORF">F8144_12250</name>
</gene>
<sequence>MPTTTWQKSSYCAQGEACLHVAGTWQKSSHCQEGDACLHVAASGAAETVHLTESADPAHSILSTTPAAFGALLRVLKGDGRG</sequence>
<organism evidence="2 3">
    <name type="scientific">Streptomyces triticiradicis</name>
    <dbReference type="NCBI Taxonomy" id="2651189"/>
    <lineage>
        <taxon>Bacteria</taxon>
        <taxon>Bacillati</taxon>
        <taxon>Actinomycetota</taxon>
        <taxon>Actinomycetes</taxon>
        <taxon>Kitasatosporales</taxon>
        <taxon>Streptomycetaceae</taxon>
        <taxon>Streptomyces</taxon>
    </lineage>
</organism>
<accession>A0A7J5DIC4</accession>
<dbReference type="EMBL" id="WBKG01000008">
    <property type="protein sequence ID" value="KAB1988404.1"/>
    <property type="molecule type" value="Genomic_DNA"/>
</dbReference>
<evidence type="ECO:0000313" key="3">
    <source>
        <dbReference type="Proteomes" id="UP000442990"/>
    </source>
</evidence>
<proteinExistence type="predicted"/>